<dbReference type="InterPro" id="IPR052930">
    <property type="entry name" value="TA_antitoxin_MntA"/>
</dbReference>
<evidence type="ECO:0000313" key="2">
    <source>
        <dbReference type="EMBL" id="HGY54949.1"/>
    </source>
</evidence>
<organism evidence="2">
    <name type="scientific">Caldithrix abyssi</name>
    <dbReference type="NCBI Taxonomy" id="187145"/>
    <lineage>
        <taxon>Bacteria</taxon>
        <taxon>Pseudomonadati</taxon>
        <taxon>Calditrichota</taxon>
        <taxon>Calditrichia</taxon>
        <taxon>Calditrichales</taxon>
        <taxon>Calditrichaceae</taxon>
        <taxon>Caldithrix</taxon>
    </lineage>
</organism>
<name>A0A7V4WU52_CALAY</name>
<dbReference type="PANTHER" id="PTHR43852">
    <property type="entry name" value="NUCLEOTIDYLTRANSFERASE"/>
    <property type="match status" value="1"/>
</dbReference>
<proteinExistence type="predicted"/>
<reference evidence="2" key="1">
    <citation type="journal article" date="2020" name="mSystems">
        <title>Genome- and Community-Level Interaction Insights into Carbon Utilization and Element Cycling Functions of Hydrothermarchaeota in Hydrothermal Sediment.</title>
        <authorList>
            <person name="Zhou Z."/>
            <person name="Liu Y."/>
            <person name="Xu W."/>
            <person name="Pan J."/>
            <person name="Luo Z.H."/>
            <person name="Li M."/>
        </authorList>
    </citation>
    <scope>NUCLEOTIDE SEQUENCE [LARGE SCALE GENOMIC DNA]</scope>
    <source>
        <strain evidence="2">HyVt-577</strain>
    </source>
</reference>
<dbReference type="PANTHER" id="PTHR43852:SF2">
    <property type="entry name" value="PROTEIN ADENYLYLTRANSFERASE MNTA"/>
    <property type="match status" value="1"/>
</dbReference>
<dbReference type="EMBL" id="DRQG01000035">
    <property type="protein sequence ID" value="HGY54949.1"/>
    <property type="molecule type" value="Genomic_DNA"/>
</dbReference>
<dbReference type="InterPro" id="IPR041633">
    <property type="entry name" value="Polbeta"/>
</dbReference>
<dbReference type="AlphaFoldDB" id="A0A7V4WU52"/>
<dbReference type="SUPFAM" id="SSF81301">
    <property type="entry name" value="Nucleotidyltransferase"/>
    <property type="match status" value="1"/>
</dbReference>
<dbReference type="CDD" id="cd05403">
    <property type="entry name" value="NT_KNTase_like"/>
    <property type="match status" value="1"/>
</dbReference>
<comment type="caution">
    <text evidence="2">The sequence shown here is derived from an EMBL/GenBank/DDBJ whole genome shotgun (WGS) entry which is preliminary data.</text>
</comment>
<accession>A0A7V4WU52</accession>
<dbReference type="InterPro" id="IPR043519">
    <property type="entry name" value="NT_sf"/>
</dbReference>
<dbReference type="Proteomes" id="UP000885779">
    <property type="component" value="Unassembled WGS sequence"/>
</dbReference>
<protein>
    <submittedName>
        <fullName evidence="2">Nucleotidyltransferase domain-containing protein</fullName>
    </submittedName>
</protein>
<feature type="domain" description="Polymerase beta nucleotidyltransferase" evidence="1">
    <location>
        <begin position="10"/>
        <end position="90"/>
    </location>
</feature>
<dbReference type="Pfam" id="PF18765">
    <property type="entry name" value="Polbeta"/>
    <property type="match status" value="1"/>
</dbReference>
<evidence type="ECO:0000259" key="1">
    <source>
        <dbReference type="Pfam" id="PF18765"/>
    </source>
</evidence>
<sequence length="91" mass="10390">MISEKDKKAILDLAKKYKVKRVILFGSASKDKIKSRDIDLAVEGVPDKLFFKFYSELMFSLSKPVDLVDLRKKSKFTEIITAEGIQIYGQS</sequence>
<dbReference type="Gene3D" id="3.30.460.10">
    <property type="entry name" value="Beta Polymerase, domain 2"/>
    <property type="match status" value="1"/>
</dbReference>
<gene>
    <name evidence="2" type="ORF">ENK44_04565</name>
</gene>